<protein>
    <submittedName>
        <fullName evidence="1">Uncharacterized protein</fullName>
    </submittedName>
</protein>
<evidence type="ECO:0000313" key="1">
    <source>
        <dbReference type="EMBL" id="WHY85634.1"/>
    </source>
</evidence>
<name>A0AA95SAP4_9BACI</name>
<dbReference type="EMBL" id="CP126114">
    <property type="protein sequence ID" value="WHY85634.1"/>
    <property type="molecule type" value="Genomic_DNA"/>
</dbReference>
<dbReference type="KEGG" id="nnv:QNH39_23985"/>
<sequence length="55" mass="6717">MGLYRIVCHKVEDLFIKMLTRKQNHLEIKQMVEAFRNQKTIEKERKKKESKTRLA</sequence>
<dbReference type="Proteomes" id="UP001178288">
    <property type="component" value="Chromosome"/>
</dbReference>
<evidence type="ECO:0000313" key="2">
    <source>
        <dbReference type="Proteomes" id="UP001178288"/>
    </source>
</evidence>
<dbReference type="AlphaFoldDB" id="A0AA95SAP4"/>
<accession>A0AA95SAP4</accession>
<keyword evidence="2" id="KW-1185">Reference proteome</keyword>
<gene>
    <name evidence="1" type="ORF">QNH39_23985</name>
</gene>
<dbReference type="RefSeq" id="WP_156482310.1">
    <property type="nucleotide sequence ID" value="NZ_CP126114.1"/>
</dbReference>
<organism evidence="1 2">
    <name type="scientific">Neobacillus novalis</name>
    <dbReference type="NCBI Taxonomy" id="220687"/>
    <lineage>
        <taxon>Bacteria</taxon>
        <taxon>Bacillati</taxon>
        <taxon>Bacillota</taxon>
        <taxon>Bacilli</taxon>
        <taxon>Bacillales</taxon>
        <taxon>Bacillaceae</taxon>
        <taxon>Neobacillus</taxon>
    </lineage>
</organism>
<reference evidence="1" key="1">
    <citation type="submission" date="2023-05" db="EMBL/GenBank/DDBJ databases">
        <title>Comparative genomics of Bacillaceae isolates and their secondary metabolite potential.</title>
        <authorList>
            <person name="Song L."/>
            <person name="Nielsen L.J."/>
            <person name="Mohite O."/>
            <person name="Xu X."/>
            <person name="Weber T."/>
            <person name="Kovacs A.T."/>
        </authorList>
    </citation>
    <scope>NUCLEOTIDE SEQUENCE</scope>
    <source>
        <strain evidence="1">XLM17</strain>
    </source>
</reference>
<proteinExistence type="predicted"/>